<dbReference type="Pfam" id="PF00106">
    <property type="entry name" value="adh_short"/>
    <property type="match status" value="1"/>
</dbReference>
<dbReference type="STRING" id="69771.A0A1V6PBF7"/>
<dbReference type="CDD" id="cd05325">
    <property type="entry name" value="carb_red_sniffer_like_SDR_c"/>
    <property type="match status" value="1"/>
</dbReference>
<dbReference type="OrthoDB" id="9876299at2759"/>
<dbReference type="AlphaFoldDB" id="A0A1V6PBF7"/>
<sequence>MLNHSECLPYLFWIKMRGSNGRRRPRHPPLHQIIPGSYSNCILSLSVSFHSFTRFLIRVLVQFCFKMAETWVVVGASRGIGLEFVKQLLDRGHNVIAGVRNPSGAKHLSQFISSHVSQSKPGRCLVEQCDVTSEDSINDFVNRVGAATRHGMSIKNVILNAGVLKYPNRATEISFSDFALHLHTNTIGPILCAQKLMKLDSEHPPSKVVFISSDSGSTVLFRSHEDGFGAYGASKVALNQILRHMAAELERGENRGKTTILAMHPGEVQTDMANIEVGWEVEGIIQPCESVSGMLKVIEEKDVKDNGTFWCWDGRSHPW</sequence>
<dbReference type="PANTHER" id="PTHR45458">
    <property type="entry name" value="SHORT-CHAIN DEHYDROGENASE/REDUCTASE SDR"/>
    <property type="match status" value="1"/>
</dbReference>
<organism evidence="1 2">
    <name type="scientific">Penicillium decumbens</name>
    <dbReference type="NCBI Taxonomy" id="69771"/>
    <lineage>
        <taxon>Eukaryota</taxon>
        <taxon>Fungi</taxon>
        <taxon>Dikarya</taxon>
        <taxon>Ascomycota</taxon>
        <taxon>Pezizomycotina</taxon>
        <taxon>Eurotiomycetes</taxon>
        <taxon>Eurotiomycetidae</taxon>
        <taxon>Eurotiales</taxon>
        <taxon>Aspergillaceae</taxon>
        <taxon>Penicillium</taxon>
    </lineage>
</organism>
<protein>
    <submittedName>
        <fullName evidence="1">Uncharacterized protein</fullName>
    </submittedName>
</protein>
<dbReference type="EMBL" id="MDYL01000011">
    <property type="protein sequence ID" value="OQD74315.1"/>
    <property type="molecule type" value="Genomic_DNA"/>
</dbReference>
<dbReference type="SUPFAM" id="SSF51735">
    <property type="entry name" value="NAD(P)-binding Rossmann-fold domains"/>
    <property type="match status" value="1"/>
</dbReference>
<gene>
    <name evidence="1" type="ORF">PENDEC_c011G06768</name>
</gene>
<accession>A0A1V6PBF7</accession>
<dbReference type="GO" id="GO:0016616">
    <property type="term" value="F:oxidoreductase activity, acting on the CH-OH group of donors, NAD or NADP as acceptor"/>
    <property type="evidence" value="ECO:0007669"/>
    <property type="project" value="TreeGrafter"/>
</dbReference>
<reference evidence="2" key="1">
    <citation type="journal article" date="2017" name="Nat. Microbiol.">
        <title>Global analysis of biosynthetic gene clusters reveals vast potential of secondary metabolite production in Penicillium species.</title>
        <authorList>
            <person name="Nielsen J.C."/>
            <person name="Grijseels S."/>
            <person name="Prigent S."/>
            <person name="Ji B."/>
            <person name="Dainat J."/>
            <person name="Nielsen K.F."/>
            <person name="Frisvad J.C."/>
            <person name="Workman M."/>
            <person name="Nielsen J."/>
        </authorList>
    </citation>
    <scope>NUCLEOTIDE SEQUENCE [LARGE SCALE GENOMIC DNA]</scope>
    <source>
        <strain evidence="2">IBT 11843</strain>
    </source>
</reference>
<proteinExistence type="predicted"/>
<keyword evidence="2" id="KW-1185">Reference proteome</keyword>
<dbReference type="InterPro" id="IPR052184">
    <property type="entry name" value="SDR_enzymes"/>
</dbReference>
<dbReference type="InterPro" id="IPR036291">
    <property type="entry name" value="NAD(P)-bd_dom_sf"/>
</dbReference>
<name>A0A1V6PBF7_PENDC</name>
<dbReference type="InterPro" id="IPR002347">
    <property type="entry name" value="SDR_fam"/>
</dbReference>
<evidence type="ECO:0000313" key="2">
    <source>
        <dbReference type="Proteomes" id="UP000191522"/>
    </source>
</evidence>
<dbReference type="PRINTS" id="PR00081">
    <property type="entry name" value="GDHRDH"/>
</dbReference>
<dbReference type="Gene3D" id="3.40.50.720">
    <property type="entry name" value="NAD(P)-binding Rossmann-like Domain"/>
    <property type="match status" value="1"/>
</dbReference>
<dbReference type="PANTHER" id="PTHR45458:SF1">
    <property type="entry name" value="SHORT CHAIN DEHYDROGENASE"/>
    <property type="match status" value="1"/>
</dbReference>
<comment type="caution">
    <text evidence="1">The sequence shown here is derived from an EMBL/GenBank/DDBJ whole genome shotgun (WGS) entry which is preliminary data.</text>
</comment>
<dbReference type="Proteomes" id="UP000191522">
    <property type="component" value="Unassembled WGS sequence"/>
</dbReference>
<dbReference type="OMA" id="FWCWDGR"/>
<evidence type="ECO:0000313" key="1">
    <source>
        <dbReference type="EMBL" id="OQD74315.1"/>
    </source>
</evidence>